<dbReference type="Proteomes" id="UP000516314">
    <property type="component" value="Chromosome 4"/>
</dbReference>
<dbReference type="PANTHER" id="PTHR34062">
    <property type="entry name" value="OXIDOREDUCTASE 21 KDA SUBUNIT, PUTATIVE (AFU_ORTHOLOGUE AFUA_4G04750)-RELATED"/>
    <property type="match status" value="1"/>
</dbReference>
<protein>
    <submittedName>
        <fullName evidence="2">(thale cress) hypothetical protein</fullName>
    </submittedName>
</protein>
<feature type="domain" description="NADH-ubiquinone oxidoreductase 21kDa subunit N-terminal" evidence="1">
    <location>
        <begin position="126"/>
        <end position="204"/>
    </location>
</feature>
<dbReference type="AlphaFoldDB" id="A0A7G2EYR3"/>
<proteinExistence type="predicted"/>
<dbReference type="InterPro" id="IPR053229">
    <property type="entry name" value="NADH-Q_oxidrdct_subunit"/>
</dbReference>
<evidence type="ECO:0000259" key="1">
    <source>
        <dbReference type="Pfam" id="PF10785"/>
    </source>
</evidence>
<dbReference type="Pfam" id="PF10785">
    <property type="entry name" value="NADH-u_ox-rdase"/>
    <property type="match status" value="1"/>
</dbReference>
<reference evidence="2 3" key="1">
    <citation type="submission" date="2020-09" db="EMBL/GenBank/DDBJ databases">
        <authorList>
            <person name="Ashkenazy H."/>
        </authorList>
    </citation>
    <scope>NUCLEOTIDE SEQUENCE [LARGE SCALE GENOMIC DNA]</scope>
    <source>
        <strain evidence="3">cv. Cdm-0</strain>
    </source>
</reference>
<dbReference type="EMBL" id="LR881469">
    <property type="protein sequence ID" value="CAD5328122.1"/>
    <property type="molecule type" value="Genomic_DNA"/>
</dbReference>
<accession>A0A7G2EYR3</accession>
<gene>
    <name evidence="2" type="ORF">AT9943_LOCUS15790</name>
</gene>
<name>A0A7G2EYR3_ARATH</name>
<dbReference type="PANTHER" id="PTHR34062:SF1">
    <property type="entry name" value="NADH-UBIQUINONE OXIDOREDUCTASE 21KDA SUBUNIT N-TERMINAL DOMAIN-CONTAINING PROTEIN"/>
    <property type="match status" value="1"/>
</dbReference>
<evidence type="ECO:0000313" key="2">
    <source>
        <dbReference type="EMBL" id="CAD5328122.1"/>
    </source>
</evidence>
<evidence type="ECO:0000313" key="3">
    <source>
        <dbReference type="Proteomes" id="UP000516314"/>
    </source>
</evidence>
<sequence length="221" mass="24865">MVIHSSIVLLQERFRQLQRARELRAERELLNPKPNHQDNILQYYSEPTSFGFFQFLPINSQTSSSQQLLSLSLCSHSTSESIEKPSFCHQWPNKDDKKMGGIDRYDDVDTFYRSKMNTDITALEKPQYPVVDRNPAFTKVVGNFSTLDYLRFSTITGISVTVGYLSGIKPGIKGPSMVTGGLIGLMGGFMYAYQNSAGRLMGFFPNDGEVASYQKRGGFSK</sequence>
<dbReference type="InterPro" id="IPR019721">
    <property type="entry name" value="NADH-UbQ_OxRdtase_su21_N"/>
</dbReference>
<organism evidence="2 3">
    <name type="scientific">Arabidopsis thaliana</name>
    <name type="common">Mouse-ear cress</name>
    <dbReference type="NCBI Taxonomy" id="3702"/>
    <lineage>
        <taxon>Eukaryota</taxon>
        <taxon>Viridiplantae</taxon>
        <taxon>Streptophyta</taxon>
        <taxon>Embryophyta</taxon>
        <taxon>Tracheophyta</taxon>
        <taxon>Spermatophyta</taxon>
        <taxon>Magnoliopsida</taxon>
        <taxon>eudicotyledons</taxon>
        <taxon>Gunneridae</taxon>
        <taxon>Pentapetalae</taxon>
        <taxon>rosids</taxon>
        <taxon>malvids</taxon>
        <taxon>Brassicales</taxon>
        <taxon>Brassicaceae</taxon>
        <taxon>Camelineae</taxon>
        <taxon>Arabidopsis</taxon>
    </lineage>
</organism>